<reference evidence="3" key="1">
    <citation type="submission" date="2023-03" db="EMBL/GenBank/DDBJ databases">
        <title>Actinorhabdospora filicis NBRC 111898.</title>
        <authorList>
            <person name="Ichikawa N."/>
            <person name="Sato H."/>
            <person name="Tonouchi N."/>
        </authorList>
    </citation>
    <scope>NUCLEOTIDE SEQUENCE</scope>
    <source>
        <strain evidence="3">NBRC 111898</strain>
    </source>
</reference>
<feature type="chain" id="PRO_5040860631" description="Peptide N-acetyl-beta-D-glucosaminyl asparaginase amidase A N-terminal domain-containing protein" evidence="1">
    <location>
        <begin position="23"/>
        <end position="538"/>
    </location>
</feature>
<evidence type="ECO:0000313" key="3">
    <source>
        <dbReference type="EMBL" id="GLZ76085.1"/>
    </source>
</evidence>
<accession>A0A9W6W8X6</accession>
<name>A0A9W6W8X6_9ACTN</name>
<dbReference type="Pfam" id="PF12222">
    <property type="entry name" value="PNGaseA"/>
    <property type="match status" value="1"/>
</dbReference>
<feature type="signal peptide" evidence="1">
    <location>
        <begin position="1"/>
        <end position="22"/>
    </location>
</feature>
<feature type="domain" description="Peptide N-acetyl-beta-D-glucosaminyl asparaginase amidase A N-terminal" evidence="2">
    <location>
        <begin position="50"/>
        <end position="321"/>
    </location>
</feature>
<evidence type="ECO:0000259" key="2">
    <source>
        <dbReference type="Pfam" id="PF12222"/>
    </source>
</evidence>
<dbReference type="InterPro" id="IPR056948">
    <property type="entry name" value="PNGaseA_N"/>
</dbReference>
<keyword evidence="4" id="KW-1185">Reference proteome</keyword>
<dbReference type="RefSeq" id="WP_285661284.1">
    <property type="nucleotide sequence ID" value="NZ_BSTX01000001.1"/>
</dbReference>
<organism evidence="3 4">
    <name type="scientific">Actinorhabdospora filicis</name>
    <dbReference type="NCBI Taxonomy" id="1785913"/>
    <lineage>
        <taxon>Bacteria</taxon>
        <taxon>Bacillati</taxon>
        <taxon>Actinomycetota</taxon>
        <taxon>Actinomycetes</taxon>
        <taxon>Micromonosporales</taxon>
        <taxon>Micromonosporaceae</taxon>
        <taxon>Actinorhabdospora</taxon>
    </lineage>
</organism>
<dbReference type="AlphaFoldDB" id="A0A9W6W8X6"/>
<dbReference type="Proteomes" id="UP001165079">
    <property type="component" value="Unassembled WGS sequence"/>
</dbReference>
<sequence>MRSIHRAALAAGAAILAVTALAAPAQAAPPEFGADWDDPRTAVEPIAKPDTRSCEVSLVDYEFRNFTPYEGTYTPPAGCAGDWSKVVLRMDGAVAGRQYDRLGALTIGNVPVFKTSTPEPSADGIQWTVESDLTQYSALLRSPQPVWMLIGNVVNDTYTGVLDIQVHLTFYTTDRKNPAADTAETVSPLANEHKQDGTTVGDLTLPRNTERLIADVYATGSGGGCEEFWYFTAPVPEYSCPNPAGPYREVQVLVDGTLAGIAAPFPHVYTGGWSNPFLWYTLPAPRAFDIRPIGYDLTPFLGRLNDGRAHQVTVRVVGVQPGASGWDTPVAFRSWQDAGSTVVKGDLLSSVAPDITGSSVPTVDGTGHRVDTTGAHRLVTSGRLKTSHGTVFTTVVRDVANTSTHRWGADENPDGVTASWTDRSVVTRVGGGLPSVETSAKKYTMDGSIGVDANNRLTTTITIGDESSDLSTLGGRITATTTSDVYTGSAGFNLGVPRPERHAMGTSEQHFKRTGTTGCYDRRITTSNGYVTGDTRVC</sequence>
<comment type="caution">
    <text evidence="3">The sequence shown here is derived from an EMBL/GenBank/DDBJ whole genome shotgun (WGS) entry which is preliminary data.</text>
</comment>
<dbReference type="InterPro" id="IPR021102">
    <property type="entry name" value="PNGase_A"/>
</dbReference>
<dbReference type="EMBL" id="BSTX01000001">
    <property type="protein sequence ID" value="GLZ76085.1"/>
    <property type="molecule type" value="Genomic_DNA"/>
</dbReference>
<keyword evidence="1" id="KW-0732">Signal</keyword>
<dbReference type="PANTHER" id="PTHR31104">
    <property type="entry name" value="PEPTIDE-N4-(N-ACETYL-BETA-GLUCOSAMINYL)ASPARAGINE AMIDASE A PROTEIN"/>
    <property type="match status" value="1"/>
</dbReference>
<protein>
    <recommendedName>
        <fullName evidence="2">Peptide N-acetyl-beta-D-glucosaminyl asparaginase amidase A N-terminal domain-containing protein</fullName>
    </recommendedName>
</protein>
<evidence type="ECO:0000313" key="4">
    <source>
        <dbReference type="Proteomes" id="UP001165079"/>
    </source>
</evidence>
<proteinExistence type="predicted"/>
<gene>
    <name evidence="3" type="ORF">Afil01_08920</name>
</gene>
<evidence type="ECO:0000256" key="1">
    <source>
        <dbReference type="SAM" id="SignalP"/>
    </source>
</evidence>